<dbReference type="OrthoDB" id="6578546at2759"/>
<organism evidence="2">
    <name type="scientific">Fopius arisanus</name>
    <dbReference type="NCBI Taxonomy" id="64838"/>
    <lineage>
        <taxon>Eukaryota</taxon>
        <taxon>Metazoa</taxon>
        <taxon>Ecdysozoa</taxon>
        <taxon>Arthropoda</taxon>
        <taxon>Hexapoda</taxon>
        <taxon>Insecta</taxon>
        <taxon>Pterygota</taxon>
        <taxon>Neoptera</taxon>
        <taxon>Endopterygota</taxon>
        <taxon>Hymenoptera</taxon>
        <taxon>Apocrita</taxon>
        <taxon>Ichneumonoidea</taxon>
        <taxon>Braconidae</taxon>
        <taxon>Opiinae</taxon>
        <taxon>Fopius</taxon>
    </lineage>
</organism>
<dbReference type="Proteomes" id="UP000694866">
    <property type="component" value="Unplaced"/>
</dbReference>
<evidence type="ECO:0000313" key="3">
    <source>
        <dbReference type="Proteomes" id="UP000694866"/>
    </source>
</evidence>
<keyword evidence="1" id="KW-1133">Transmembrane helix</keyword>
<keyword evidence="1" id="KW-0472">Membrane</keyword>
<evidence type="ECO:0000256" key="1">
    <source>
        <dbReference type="SAM" id="Phobius"/>
    </source>
</evidence>
<dbReference type="RefSeq" id="XP_011302111.1">
    <property type="nucleotide sequence ID" value="XM_011303809.1"/>
</dbReference>
<name>A0A0C9PXY6_9HYME</name>
<dbReference type="KEGG" id="fas:105265959"/>
<keyword evidence="3" id="KW-1185">Reference proteome</keyword>
<accession>A0A0C9PXY6</accession>
<keyword evidence="1" id="KW-0812">Transmembrane</keyword>
<reference evidence="2" key="1">
    <citation type="submission" date="2015-01" db="EMBL/GenBank/DDBJ databases">
        <title>Transcriptome Assembly of Fopius arisanus.</title>
        <authorList>
            <person name="Geib S."/>
        </authorList>
    </citation>
    <scope>NUCLEOTIDE SEQUENCE</scope>
</reference>
<proteinExistence type="predicted"/>
<dbReference type="AlphaFoldDB" id="A0A0C9PXY6"/>
<sequence length="194" mass="23044">MGKNPLKWKLRNLGYLFIGIFGFYMIFLFKKNHHFVSDFTIKNTRAESVWEFVADFSNMIKLNPTIEEFDIIQESGNYDHWKYSVKYKEHLHHMPVIKNIAQGHFSIRQDGNSYKITSNHQTCFFDGFNCVNSLSEFTFSEVGDDTKCVETIKYECPLAFSQFCYREVAYQRNEIMKRLTRHFSLANIHTEEDK</sequence>
<feature type="transmembrane region" description="Helical" evidence="1">
    <location>
        <begin position="12"/>
        <end position="29"/>
    </location>
</feature>
<gene>
    <name evidence="2" type="primary">NOTCH2_0</name>
    <name evidence="4" type="synonym">LOC105265959</name>
    <name evidence="2" type="ORF">g.13244</name>
</gene>
<protein>
    <submittedName>
        <fullName evidence="2">NOTCH2_0 protein</fullName>
    </submittedName>
</protein>
<accession>A0A9R1TY44</accession>
<dbReference type="SUPFAM" id="SSF55961">
    <property type="entry name" value="Bet v1-like"/>
    <property type="match status" value="1"/>
</dbReference>
<evidence type="ECO:0000313" key="4">
    <source>
        <dbReference type="RefSeq" id="XP_011302111.1"/>
    </source>
</evidence>
<evidence type="ECO:0000313" key="2">
    <source>
        <dbReference type="EMBL" id="JAG76135.1"/>
    </source>
</evidence>
<dbReference type="EMBL" id="GBYB01006368">
    <property type="protein sequence ID" value="JAG76135.1"/>
    <property type="molecule type" value="Transcribed_RNA"/>
</dbReference>
<reference evidence="4" key="2">
    <citation type="submission" date="2025-04" db="UniProtKB">
        <authorList>
            <consortium name="RefSeq"/>
        </authorList>
    </citation>
    <scope>IDENTIFICATION</scope>
    <source>
        <strain evidence="4">USDA-PBARC FA_bdor</strain>
        <tissue evidence="4">Whole organism</tissue>
    </source>
</reference>
<dbReference type="GeneID" id="105265959"/>